<feature type="domain" description="BHLH" evidence="6">
    <location>
        <begin position="237"/>
        <end position="287"/>
    </location>
</feature>
<comment type="caution">
    <text evidence="7">The sequence shown here is derived from an EMBL/GenBank/DDBJ whole genome shotgun (WGS) entry which is preliminary data.</text>
</comment>
<dbReference type="PROSITE" id="PS50888">
    <property type="entry name" value="BHLH"/>
    <property type="match status" value="1"/>
</dbReference>
<sequence length="423" mass="46360">MITMNNSISMVESSSCSASMVDSFCLPIWNQSVNGQSLGYCEMNAQTDASPLSSLGPIRTGLDWTTNGMFLPNGPRMLPQNLPHFPTDSAFIQRAAKLSCFNGGNFSEMVNPFSIPLNPHSQGFGLMQGPGEVLVGKHEKSESVVRSHDEAKNGVDVRGTRRDEAELSGRGAQEESSGKGKKRKKNEQKIENNEAPQPSLETAKETAEQESDQNTPSTHRSDPPKEEYIHVRARRGQATNSHSLAERVRREKISERMKFLQDLVPGCSKVTGKAVMLDEIINYVQSLQRQVEFLSMKLATVSPRLDFNNEQFLAKDQIPQPRTGLSSSLAFSPSVTMPFPPLHLPHPSLIPASLPSIGNSSETLQRLPGSAVCGGFNEPTCQTPRIWDNELHNVIHNSFNSTASLNSQDLSACLPPGHMKAEP</sequence>
<dbReference type="InterPro" id="IPR036638">
    <property type="entry name" value="HLH_DNA-bd_sf"/>
</dbReference>
<dbReference type="InterPro" id="IPR011598">
    <property type="entry name" value="bHLH_dom"/>
</dbReference>
<dbReference type="GO" id="GO:0005634">
    <property type="term" value="C:nucleus"/>
    <property type="evidence" value="ECO:0007669"/>
    <property type="project" value="UniProtKB-SubCell"/>
</dbReference>
<dbReference type="OrthoDB" id="1923196at2759"/>
<dbReference type="GO" id="GO:0003700">
    <property type="term" value="F:DNA-binding transcription factor activity"/>
    <property type="evidence" value="ECO:0007669"/>
    <property type="project" value="TreeGrafter"/>
</dbReference>
<keyword evidence="8" id="KW-1185">Reference proteome</keyword>
<feature type="compositionally biased region" description="Basic and acidic residues" evidence="5">
    <location>
        <begin position="138"/>
        <end position="178"/>
    </location>
</feature>
<name>A0A2G9HPQ8_9LAMI</name>
<dbReference type="Gene3D" id="4.10.280.10">
    <property type="entry name" value="Helix-loop-helix DNA-binding domain"/>
    <property type="match status" value="1"/>
</dbReference>
<evidence type="ECO:0000256" key="4">
    <source>
        <dbReference type="ARBA" id="ARBA00023242"/>
    </source>
</evidence>
<dbReference type="STRING" id="429701.A0A2G9HPQ8"/>
<proteinExistence type="predicted"/>
<comment type="subcellular location">
    <subcellularLocation>
        <location evidence="1">Nucleus</location>
    </subcellularLocation>
</comment>
<dbReference type="InterPro" id="IPR024097">
    <property type="entry name" value="bHLH_ZIP_TF"/>
</dbReference>
<protein>
    <recommendedName>
        <fullName evidence="6">BHLH domain-containing protein</fullName>
    </recommendedName>
</protein>
<feature type="region of interest" description="Disordered" evidence="5">
    <location>
        <begin position="138"/>
        <end position="225"/>
    </location>
</feature>
<dbReference type="CDD" id="cd18919">
    <property type="entry name" value="bHLH_AtBPE_like"/>
    <property type="match status" value="1"/>
</dbReference>
<dbReference type="Pfam" id="PF00010">
    <property type="entry name" value="HLH"/>
    <property type="match status" value="1"/>
</dbReference>
<evidence type="ECO:0000256" key="3">
    <source>
        <dbReference type="ARBA" id="ARBA00023163"/>
    </source>
</evidence>
<dbReference type="SUPFAM" id="SSF47459">
    <property type="entry name" value="HLH, helix-loop-helix DNA-binding domain"/>
    <property type="match status" value="1"/>
</dbReference>
<keyword evidence="4" id="KW-0539">Nucleus</keyword>
<keyword evidence="3" id="KW-0804">Transcription</keyword>
<evidence type="ECO:0000256" key="1">
    <source>
        <dbReference type="ARBA" id="ARBA00004123"/>
    </source>
</evidence>
<evidence type="ECO:0000313" key="8">
    <source>
        <dbReference type="Proteomes" id="UP000231279"/>
    </source>
</evidence>
<accession>A0A2G9HPQ8</accession>
<dbReference type="PANTHER" id="PTHR12565">
    <property type="entry name" value="STEROL REGULATORY ELEMENT-BINDING PROTEIN"/>
    <property type="match status" value="1"/>
</dbReference>
<dbReference type="Proteomes" id="UP000231279">
    <property type="component" value="Unassembled WGS sequence"/>
</dbReference>
<dbReference type="GO" id="GO:0046983">
    <property type="term" value="F:protein dimerization activity"/>
    <property type="evidence" value="ECO:0007669"/>
    <property type="project" value="InterPro"/>
</dbReference>
<evidence type="ECO:0000256" key="5">
    <source>
        <dbReference type="SAM" id="MobiDB-lite"/>
    </source>
</evidence>
<keyword evidence="2" id="KW-0805">Transcription regulation</keyword>
<dbReference type="FunFam" id="4.10.280.10:FF:000002">
    <property type="entry name" value="Basic helix-loop-helix transcription factor"/>
    <property type="match status" value="1"/>
</dbReference>
<gene>
    <name evidence="7" type="ORF">CDL12_07814</name>
</gene>
<reference evidence="8" key="1">
    <citation type="journal article" date="2018" name="Gigascience">
        <title>Genome assembly of the Pink Ipe (Handroanthus impetiginosus, Bignoniaceae), a highly valued, ecologically keystone Neotropical timber forest tree.</title>
        <authorList>
            <person name="Silva-Junior O.B."/>
            <person name="Grattapaglia D."/>
            <person name="Novaes E."/>
            <person name="Collevatti R.G."/>
        </authorList>
    </citation>
    <scope>NUCLEOTIDE SEQUENCE [LARGE SCALE GENOMIC DNA]</scope>
    <source>
        <strain evidence="8">cv. UFG-1</strain>
    </source>
</reference>
<dbReference type="AlphaFoldDB" id="A0A2G9HPQ8"/>
<dbReference type="PANTHER" id="PTHR12565:SF184">
    <property type="entry name" value="BHLH TRANSCRIPTION FACTOR"/>
    <property type="match status" value="1"/>
</dbReference>
<organism evidence="7 8">
    <name type="scientific">Handroanthus impetiginosus</name>
    <dbReference type="NCBI Taxonomy" id="429701"/>
    <lineage>
        <taxon>Eukaryota</taxon>
        <taxon>Viridiplantae</taxon>
        <taxon>Streptophyta</taxon>
        <taxon>Embryophyta</taxon>
        <taxon>Tracheophyta</taxon>
        <taxon>Spermatophyta</taxon>
        <taxon>Magnoliopsida</taxon>
        <taxon>eudicotyledons</taxon>
        <taxon>Gunneridae</taxon>
        <taxon>Pentapetalae</taxon>
        <taxon>asterids</taxon>
        <taxon>lamiids</taxon>
        <taxon>Lamiales</taxon>
        <taxon>Bignoniaceae</taxon>
        <taxon>Crescentiina</taxon>
        <taxon>Tabebuia alliance</taxon>
        <taxon>Handroanthus</taxon>
    </lineage>
</organism>
<evidence type="ECO:0000256" key="2">
    <source>
        <dbReference type="ARBA" id="ARBA00023015"/>
    </source>
</evidence>
<dbReference type="SMART" id="SM00353">
    <property type="entry name" value="HLH"/>
    <property type="match status" value="1"/>
</dbReference>
<dbReference type="EMBL" id="NKXS01001265">
    <property type="protein sequence ID" value="PIN19514.1"/>
    <property type="molecule type" value="Genomic_DNA"/>
</dbReference>
<evidence type="ECO:0000313" key="7">
    <source>
        <dbReference type="EMBL" id="PIN19514.1"/>
    </source>
</evidence>
<evidence type="ECO:0000259" key="6">
    <source>
        <dbReference type="PROSITE" id="PS50888"/>
    </source>
</evidence>